<reference evidence="1 2" key="1">
    <citation type="submission" date="2017-04" db="EMBL/GenBank/DDBJ databases">
        <authorList>
            <person name="Afonso C.L."/>
            <person name="Miller P.J."/>
            <person name="Scott M.A."/>
            <person name="Spackman E."/>
            <person name="Goraichik I."/>
            <person name="Dimitrov K.M."/>
            <person name="Suarez D.L."/>
            <person name="Swayne D.E."/>
        </authorList>
    </citation>
    <scope>NUCLEOTIDE SEQUENCE [LARGE SCALE GENOMIC DNA]</scope>
    <source>
        <strain evidence="1 2">CGMCC 1.12644</strain>
    </source>
</reference>
<evidence type="ECO:0000313" key="2">
    <source>
        <dbReference type="Proteomes" id="UP000192330"/>
    </source>
</evidence>
<dbReference type="EMBL" id="FWYD01000024">
    <property type="protein sequence ID" value="SMD05946.1"/>
    <property type="molecule type" value="Genomic_DNA"/>
</dbReference>
<dbReference type="AlphaFoldDB" id="A0A1W2E9H9"/>
<gene>
    <name evidence="1" type="ORF">SAMN06295998_12430</name>
</gene>
<accession>A0A1W2E9H9</accession>
<proteinExistence type="predicted"/>
<evidence type="ECO:0000313" key="1">
    <source>
        <dbReference type="EMBL" id="SMD05946.1"/>
    </source>
</evidence>
<keyword evidence="2" id="KW-1185">Reference proteome</keyword>
<dbReference type="Proteomes" id="UP000192330">
    <property type="component" value="Unassembled WGS sequence"/>
</dbReference>
<sequence length="79" mass="9088">MRKRLRAQVGARKKQGVSADVETLDDDLEYVLQPHIENLERQIETIFAQVEAFSTKANLLRSIPKIWSHLCGDVDRRIA</sequence>
<name>A0A1W2E9H9_9RHOB</name>
<protein>
    <submittedName>
        <fullName evidence="1">Uncharacterized protein</fullName>
    </submittedName>
</protein>
<organism evidence="1 2">
    <name type="scientific">Primorskyibacter flagellatus</name>
    <dbReference type="NCBI Taxonomy" id="1387277"/>
    <lineage>
        <taxon>Bacteria</taxon>
        <taxon>Pseudomonadati</taxon>
        <taxon>Pseudomonadota</taxon>
        <taxon>Alphaproteobacteria</taxon>
        <taxon>Rhodobacterales</taxon>
        <taxon>Roseobacteraceae</taxon>
        <taxon>Primorskyibacter</taxon>
    </lineage>
</organism>